<gene>
    <name evidence="1" type="ORF">AAA799E16_00355</name>
</gene>
<dbReference type="EMBL" id="JNVL01000004">
    <property type="protein sequence ID" value="KER06844.1"/>
    <property type="molecule type" value="Genomic_DNA"/>
</dbReference>
<dbReference type="PATRIC" id="fig|1502292.3.peg.299"/>
<accession>A0A081S7E1</accession>
<reference evidence="1 2" key="1">
    <citation type="submission" date="2014-06" db="EMBL/GenBank/DDBJ databases">
        <authorList>
            <person name="Ngugi D.K."/>
            <person name="Blom J."/>
            <person name="Alam I."/>
            <person name="Rashid M."/>
            <person name="Ba Alawi W."/>
            <person name="Zhang G."/>
            <person name="Hikmawan T."/>
            <person name="Guan Y."/>
            <person name="Antunes A."/>
            <person name="Siam R."/>
            <person name="Eldorry H."/>
            <person name="Bajic V."/>
            <person name="Stingl U."/>
        </authorList>
    </citation>
    <scope>NUCLEOTIDE SEQUENCE [LARGE SCALE GENOMIC DNA]</scope>
    <source>
        <strain evidence="1">SCGC AAA799-E16</strain>
    </source>
</reference>
<evidence type="ECO:0000313" key="2">
    <source>
        <dbReference type="Proteomes" id="UP000028027"/>
    </source>
</evidence>
<sequence>MAGLDKLISISLPKKIKKKIDADTLKKIERELFLEHGMSIKLATEHFQTLLKIIKKNSELDINQFENECLKEIIQVKKVKENYHLTILDTRLVHFILDIFGDDETRKMIVSILKSEHTIPEILRESGVPKTSGYRKIENLLINGFFIETGKVLSESKKISKIQCIFQEIVIDAKKEKLIVSGIVPKKIFEKSTTMKSIIKNLE</sequence>
<comment type="caution">
    <text evidence="1">The sequence shown here is derived from an EMBL/GenBank/DDBJ whole genome shotgun (WGS) entry which is preliminary data.</text>
</comment>
<evidence type="ECO:0000313" key="1">
    <source>
        <dbReference type="EMBL" id="KER06844.1"/>
    </source>
</evidence>
<keyword evidence="2" id="KW-1185">Reference proteome</keyword>
<dbReference type="AlphaFoldDB" id="A0A081S7E1"/>
<name>A0A081S7E1_9ARCH</name>
<proteinExistence type="predicted"/>
<organism evidence="1 2">
    <name type="scientific">Marine Group I thaumarchaeote SCGC AAA799-E16</name>
    <dbReference type="NCBI Taxonomy" id="1502292"/>
    <lineage>
        <taxon>Archaea</taxon>
        <taxon>Nitrososphaerota</taxon>
        <taxon>Marine Group I</taxon>
    </lineage>
</organism>
<protein>
    <submittedName>
        <fullName evidence="1">Uncharacterized protein</fullName>
    </submittedName>
</protein>
<dbReference type="Proteomes" id="UP000028027">
    <property type="component" value="Unassembled WGS sequence"/>
</dbReference>